<keyword evidence="1" id="KW-0812">Transmembrane</keyword>
<comment type="caution">
    <text evidence="2">The sequence shown here is derived from an EMBL/GenBank/DDBJ whole genome shotgun (WGS) entry which is preliminary data.</text>
</comment>
<dbReference type="PANTHER" id="PTHR34980:SF2">
    <property type="entry name" value="INNER MEMBRANE PROTEIN YHAH-RELATED"/>
    <property type="match status" value="1"/>
</dbReference>
<protein>
    <submittedName>
        <fullName evidence="2">Inner membrane protein YhaI</fullName>
    </submittedName>
</protein>
<reference evidence="2 3" key="2">
    <citation type="journal article" date="2013" name="PLoS ONE">
        <title>INDIGO - INtegrated Data Warehouse of MIcrobial GenOmes with Examples from the Red Sea Extremophiles.</title>
        <authorList>
            <person name="Alam I."/>
            <person name="Antunes A."/>
            <person name="Kamau A.A."/>
            <person name="Ba Alawi W."/>
            <person name="Kalkatawi M."/>
            <person name="Stingl U."/>
            <person name="Bajic V.B."/>
        </authorList>
    </citation>
    <scope>NUCLEOTIDE SEQUENCE [LARGE SCALE GENOMIC DNA]</scope>
    <source>
        <strain evidence="2 3">SSD-17B</strain>
    </source>
</reference>
<dbReference type="AlphaFoldDB" id="U2EBS5"/>
<dbReference type="InterPro" id="IPR008523">
    <property type="entry name" value="DUF805"/>
</dbReference>
<name>U2EBS5_9MOLU</name>
<dbReference type="eggNOG" id="COG3152">
    <property type="taxonomic scope" value="Bacteria"/>
</dbReference>
<accession>U2EBS5</accession>
<dbReference type="Proteomes" id="UP000005707">
    <property type="component" value="Unassembled WGS sequence"/>
</dbReference>
<feature type="transmembrane region" description="Helical" evidence="1">
    <location>
        <begin position="27"/>
        <end position="44"/>
    </location>
</feature>
<gene>
    <name evidence="2" type="primary">yhaI</name>
    <name evidence="2" type="ORF">HLPCO_001489</name>
</gene>
<dbReference type="PANTHER" id="PTHR34980">
    <property type="entry name" value="INNER MEMBRANE PROTEIN-RELATED-RELATED"/>
    <property type="match status" value="1"/>
</dbReference>
<dbReference type="InParanoid" id="U2EBS5"/>
<dbReference type="Pfam" id="PF05656">
    <property type="entry name" value="DUF805"/>
    <property type="match status" value="1"/>
</dbReference>
<keyword evidence="1" id="KW-0472">Membrane</keyword>
<dbReference type="GO" id="GO:0005886">
    <property type="term" value="C:plasma membrane"/>
    <property type="evidence" value="ECO:0007669"/>
    <property type="project" value="TreeGrafter"/>
</dbReference>
<reference evidence="2 3" key="1">
    <citation type="journal article" date="2011" name="J. Bacteriol.">
        <title>Genome sequence of Haloplasma contractile, an unusual contractile bacterium from a deep-sea anoxic brine lake.</title>
        <authorList>
            <person name="Antunes A."/>
            <person name="Alam I."/>
            <person name="El Dorry H."/>
            <person name="Siam R."/>
            <person name="Robertson A."/>
            <person name="Bajic V.B."/>
            <person name="Stingl U."/>
        </authorList>
    </citation>
    <scope>NUCLEOTIDE SEQUENCE [LARGE SCALE GENOMIC DNA]</scope>
    <source>
        <strain evidence="2 3">SSD-17B</strain>
    </source>
</reference>
<keyword evidence="1" id="KW-1133">Transmembrane helix</keyword>
<evidence type="ECO:0000256" key="1">
    <source>
        <dbReference type="SAM" id="Phobius"/>
    </source>
</evidence>
<feature type="transmembrane region" description="Helical" evidence="1">
    <location>
        <begin position="50"/>
        <end position="68"/>
    </location>
</feature>
<proteinExistence type="predicted"/>
<keyword evidence="3" id="KW-1185">Reference proteome</keyword>
<sequence length="74" mass="8621">METMINTYKDFWVRYVDFQGLSSRPQYWYVVLINFILGLIIAFLPETNSSIYGIATFIPGIALTVKRLHDTDRS</sequence>
<dbReference type="EMBL" id="AFNU02000004">
    <property type="protein sequence ID" value="ERJ12503.1"/>
    <property type="molecule type" value="Genomic_DNA"/>
</dbReference>
<evidence type="ECO:0000313" key="3">
    <source>
        <dbReference type="Proteomes" id="UP000005707"/>
    </source>
</evidence>
<evidence type="ECO:0000313" key="2">
    <source>
        <dbReference type="EMBL" id="ERJ12503.1"/>
    </source>
</evidence>
<dbReference type="STRING" id="1033810.HLPCO_001489"/>
<organism evidence="2 3">
    <name type="scientific">Haloplasma contractile SSD-17B</name>
    <dbReference type="NCBI Taxonomy" id="1033810"/>
    <lineage>
        <taxon>Bacteria</taxon>
        <taxon>Bacillati</taxon>
        <taxon>Mycoplasmatota</taxon>
        <taxon>Mollicutes</taxon>
        <taxon>Haloplasmatales</taxon>
        <taxon>Haloplasmataceae</taxon>
        <taxon>Haloplasma</taxon>
    </lineage>
</organism>